<protein>
    <submittedName>
        <fullName evidence="1">Uncharacterized protein</fullName>
    </submittedName>
</protein>
<accession>A0A366LCA9</accession>
<evidence type="ECO:0000313" key="2">
    <source>
        <dbReference type="Proteomes" id="UP000252081"/>
    </source>
</evidence>
<reference evidence="1 2" key="1">
    <citation type="submission" date="2018-07" db="EMBL/GenBank/DDBJ databases">
        <title>A draft genome of a endophytic bacteria, a new species of Pedobacter.</title>
        <authorList>
            <person name="Zhang Z.D."/>
            <person name="Chen Z.J."/>
        </authorList>
    </citation>
    <scope>NUCLEOTIDE SEQUENCE [LARGE SCALE GENOMIC DNA]</scope>
    <source>
        <strain evidence="1 2">RS10</strain>
    </source>
</reference>
<gene>
    <name evidence="1" type="ORF">DRW42_03485</name>
</gene>
<comment type="caution">
    <text evidence="1">The sequence shown here is derived from an EMBL/GenBank/DDBJ whole genome shotgun (WGS) entry which is preliminary data.</text>
</comment>
<sequence>MLQRVERVLEEYEFKFIGLDGSLKRNMGMEIENRDFEALKEEVTWLLRPGSRVSFKEEALRLSEEFMLVFPVLAALVQKARATYLEIDGVDYLLLGWDNNNGSVRGWLNRLEDPESHPYELLAEHELLLRNVGGIKENFNLFSESLSDNQEWMFLGSECSLGLGDYEDYYEMMCEDAGFDQIDSSDYLVFAEEANGARTMYDRRDGKVYLFSHDHSFDHVEVLNGQPEYSFQTFKGISGFVDYIEELALQWGRDD</sequence>
<name>A0A366LCA9_9SPHI</name>
<evidence type="ECO:0000313" key="1">
    <source>
        <dbReference type="EMBL" id="RBQ11537.1"/>
    </source>
</evidence>
<proteinExistence type="predicted"/>
<dbReference type="EMBL" id="QNQU01000002">
    <property type="protein sequence ID" value="RBQ11537.1"/>
    <property type="molecule type" value="Genomic_DNA"/>
</dbReference>
<organism evidence="1 2">
    <name type="scientific">Pedobacter miscanthi</name>
    <dbReference type="NCBI Taxonomy" id="2259170"/>
    <lineage>
        <taxon>Bacteria</taxon>
        <taxon>Pseudomonadati</taxon>
        <taxon>Bacteroidota</taxon>
        <taxon>Sphingobacteriia</taxon>
        <taxon>Sphingobacteriales</taxon>
        <taxon>Sphingobacteriaceae</taxon>
        <taxon>Pedobacter</taxon>
    </lineage>
</organism>
<dbReference type="AlphaFoldDB" id="A0A366LCA9"/>
<dbReference type="Proteomes" id="UP000252081">
    <property type="component" value="Unassembled WGS sequence"/>
</dbReference>
<keyword evidence="2" id="KW-1185">Reference proteome</keyword>